<organism evidence="9 10">
    <name type="scientific">Ditylenchus dipsaci</name>
    <dbReference type="NCBI Taxonomy" id="166011"/>
    <lineage>
        <taxon>Eukaryota</taxon>
        <taxon>Metazoa</taxon>
        <taxon>Ecdysozoa</taxon>
        <taxon>Nematoda</taxon>
        <taxon>Chromadorea</taxon>
        <taxon>Rhabditida</taxon>
        <taxon>Tylenchina</taxon>
        <taxon>Tylenchomorpha</taxon>
        <taxon>Sphaerularioidea</taxon>
        <taxon>Anguinidae</taxon>
        <taxon>Anguininae</taxon>
        <taxon>Ditylenchus</taxon>
    </lineage>
</organism>
<evidence type="ECO:0000256" key="1">
    <source>
        <dbReference type="ARBA" id="ARBA00004167"/>
    </source>
</evidence>
<evidence type="ECO:0000256" key="4">
    <source>
        <dbReference type="ARBA" id="ARBA00022679"/>
    </source>
</evidence>
<evidence type="ECO:0000313" key="9">
    <source>
        <dbReference type="Proteomes" id="UP000887574"/>
    </source>
</evidence>
<protein>
    <recommendedName>
        <fullName evidence="8">Glycosyltransferase family 92 protein</fullName>
        <ecNumber evidence="8">2.4.1.-</ecNumber>
    </recommendedName>
</protein>
<evidence type="ECO:0000256" key="2">
    <source>
        <dbReference type="ARBA" id="ARBA00007647"/>
    </source>
</evidence>
<evidence type="ECO:0000256" key="5">
    <source>
        <dbReference type="ARBA" id="ARBA00022692"/>
    </source>
</evidence>
<keyword evidence="5" id="KW-0812">Transmembrane</keyword>
<keyword evidence="7" id="KW-0472">Membrane</keyword>
<sequence>MAFVFDWYGNYRLYKVDLVVIYIQSVDLKVYRLMKYYKSDGLVQFRHSLRMPEKLLTLNYNPNAETTWNNQLINFNDCLYEFRESADFIAFPDWDELIVTEQMKPLANIFQEIVNEIPNAASFLFERTTGSMQKLENMKSHKIYDIWRNSVRYHTIVLLPSRKLVVRPMLTDGLQIHLAAAWKQGFVQYIIPLNKTFMIHARDHTEWKEISG</sequence>
<dbReference type="GO" id="GO:0016020">
    <property type="term" value="C:membrane"/>
    <property type="evidence" value="ECO:0007669"/>
    <property type="project" value="UniProtKB-SubCell"/>
</dbReference>
<dbReference type="EC" id="2.4.1.-" evidence="8"/>
<dbReference type="GO" id="GO:0016757">
    <property type="term" value="F:glycosyltransferase activity"/>
    <property type="evidence" value="ECO:0007669"/>
    <property type="project" value="UniProtKB-UniRule"/>
</dbReference>
<dbReference type="PANTHER" id="PTHR21645">
    <property type="entry name" value="GLYCOSYLTRANSFERASE FAMILY 92 PROTEIN"/>
    <property type="match status" value="1"/>
</dbReference>
<comment type="subcellular location">
    <subcellularLocation>
        <location evidence="1">Membrane</location>
        <topology evidence="1">Single-pass membrane protein</topology>
    </subcellularLocation>
</comment>
<name>A0A915ED63_9BILA</name>
<dbReference type="WBParaSite" id="jg488">
    <property type="protein sequence ID" value="jg488"/>
    <property type="gene ID" value="jg488"/>
</dbReference>
<evidence type="ECO:0000256" key="6">
    <source>
        <dbReference type="ARBA" id="ARBA00022989"/>
    </source>
</evidence>
<reference evidence="10" key="1">
    <citation type="submission" date="2022-11" db="UniProtKB">
        <authorList>
            <consortium name="WormBaseParasite"/>
        </authorList>
    </citation>
    <scope>IDENTIFICATION</scope>
</reference>
<keyword evidence="3 8" id="KW-0328">Glycosyltransferase</keyword>
<dbReference type="PANTHER" id="PTHR21645:SF22">
    <property type="entry name" value="GLYCOSYLTRANSFERASE FAMILY 92 PROTEIN"/>
    <property type="match status" value="1"/>
</dbReference>
<dbReference type="AlphaFoldDB" id="A0A915ED63"/>
<evidence type="ECO:0000256" key="7">
    <source>
        <dbReference type="ARBA" id="ARBA00023136"/>
    </source>
</evidence>
<evidence type="ECO:0000256" key="3">
    <source>
        <dbReference type="ARBA" id="ARBA00022676"/>
    </source>
</evidence>
<comment type="similarity">
    <text evidence="2 8">Belongs to the glycosyltransferase 92 family.</text>
</comment>
<proteinExistence type="inferred from homology"/>
<keyword evidence="6" id="KW-1133">Transmembrane helix</keyword>
<dbReference type="InterPro" id="IPR008166">
    <property type="entry name" value="Glyco_transf_92"/>
</dbReference>
<keyword evidence="4 8" id="KW-0808">Transferase</keyword>
<dbReference type="Proteomes" id="UP000887574">
    <property type="component" value="Unplaced"/>
</dbReference>
<evidence type="ECO:0000313" key="10">
    <source>
        <dbReference type="WBParaSite" id="jg488"/>
    </source>
</evidence>
<evidence type="ECO:0000256" key="8">
    <source>
        <dbReference type="RuleBase" id="RU366017"/>
    </source>
</evidence>
<dbReference type="Pfam" id="PF01697">
    <property type="entry name" value="Glyco_transf_92"/>
    <property type="match status" value="1"/>
</dbReference>
<keyword evidence="9" id="KW-1185">Reference proteome</keyword>
<accession>A0A915ED63</accession>
<dbReference type="InterPro" id="IPR052012">
    <property type="entry name" value="GTase_92"/>
</dbReference>